<dbReference type="InterPro" id="IPR029063">
    <property type="entry name" value="SAM-dependent_MTases_sf"/>
</dbReference>
<dbReference type="SUPFAM" id="SSF53335">
    <property type="entry name" value="S-adenosyl-L-methionine-dependent methyltransferases"/>
    <property type="match status" value="1"/>
</dbReference>
<dbReference type="AlphaFoldDB" id="A0A562QU00"/>
<reference evidence="3 4" key="1">
    <citation type="journal article" date="2015" name="Stand. Genomic Sci.">
        <title>Genomic Encyclopedia of Bacterial and Archaeal Type Strains, Phase III: the genomes of soil and plant-associated and newly described type strains.</title>
        <authorList>
            <person name="Whitman W.B."/>
            <person name="Woyke T."/>
            <person name="Klenk H.P."/>
            <person name="Zhou Y."/>
            <person name="Lilburn T.G."/>
            <person name="Beck B.J."/>
            <person name="De Vos P."/>
            <person name="Vandamme P."/>
            <person name="Eisen J.A."/>
            <person name="Garrity G."/>
            <person name="Hugenholtz P."/>
            <person name="Kyrpides N.C."/>
        </authorList>
    </citation>
    <scope>NUCLEOTIDE SEQUENCE [LARGE SCALE GENOMIC DNA]</scope>
    <source>
        <strain evidence="3 4">CGMCC 1.10948</strain>
    </source>
</reference>
<feature type="transmembrane region" description="Helical" evidence="2">
    <location>
        <begin position="21"/>
        <end position="42"/>
    </location>
</feature>
<keyword evidence="2" id="KW-0812">Transmembrane</keyword>
<dbReference type="EMBL" id="VLLA01000036">
    <property type="protein sequence ID" value="TWI60207.1"/>
    <property type="molecule type" value="Genomic_DNA"/>
</dbReference>
<feature type="transmembrane region" description="Helical" evidence="2">
    <location>
        <begin position="192"/>
        <end position="215"/>
    </location>
</feature>
<keyword evidence="4" id="KW-1185">Reference proteome</keyword>
<evidence type="ECO:0000313" key="4">
    <source>
        <dbReference type="Proteomes" id="UP000316291"/>
    </source>
</evidence>
<feature type="transmembrane region" description="Helical" evidence="2">
    <location>
        <begin position="294"/>
        <end position="313"/>
    </location>
</feature>
<feature type="transmembrane region" description="Helical" evidence="2">
    <location>
        <begin position="160"/>
        <end position="180"/>
    </location>
</feature>
<feature type="transmembrane region" description="Helical" evidence="2">
    <location>
        <begin position="319"/>
        <end position="340"/>
    </location>
</feature>
<gene>
    <name evidence="3" type="ORF">IQ16_07805</name>
</gene>
<dbReference type="NCBIfam" id="NF037959">
    <property type="entry name" value="MFS_SpdSyn"/>
    <property type="match status" value="1"/>
</dbReference>
<protein>
    <recommendedName>
        <fullName evidence="5">Spermidine synthase</fullName>
    </recommendedName>
</protein>
<evidence type="ECO:0000313" key="3">
    <source>
        <dbReference type="EMBL" id="TWI60207.1"/>
    </source>
</evidence>
<keyword evidence="2" id="KW-0472">Membrane</keyword>
<feature type="transmembrane region" description="Helical" evidence="2">
    <location>
        <begin position="86"/>
        <end position="108"/>
    </location>
</feature>
<evidence type="ECO:0000256" key="2">
    <source>
        <dbReference type="SAM" id="Phobius"/>
    </source>
</evidence>
<feature type="transmembrane region" description="Helical" evidence="2">
    <location>
        <begin position="431"/>
        <end position="449"/>
    </location>
</feature>
<evidence type="ECO:0008006" key="5">
    <source>
        <dbReference type="Google" id="ProtNLM"/>
    </source>
</evidence>
<dbReference type="Proteomes" id="UP000316291">
    <property type="component" value="Unassembled WGS sequence"/>
</dbReference>
<feature type="transmembrane region" description="Helical" evidence="2">
    <location>
        <begin position="263"/>
        <end position="282"/>
    </location>
</feature>
<feature type="transmembrane region" description="Helical" evidence="2">
    <location>
        <begin position="381"/>
        <end position="398"/>
    </location>
</feature>
<proteinExistence type="predicted"/>
<feature type="transmembrane region" description="Helical" evidence="2">
    <location>
        <begin position="236"/>
        <end position="257"/>
    </location>
</feature>
<feature type="transmembrane region" description="Helical" evidence="2">
    <location>
        <begin position="454"/>
        <end position="473"/>
    </location>
</feature>
<feature type="transmembrane region" description="Helical" evidence="2">
    <location>
        <begin position="410"/>
        <end position="425"/>
    </location>
</feature>
<accession>A0A562QU00</accession>
<evidence type="ECO:0000256" key="1">
    <source>
        <dbReference type="ARBA" id="ARBA00023115"/>
    </source>
</evidence>
<name>A0A562QU00_9BRAD</name>
<dbReference type="Gene3D" id="3.40.50.150">
    <property type="entry name" value="Vaccinia Virus protein VP39"/>
    <property type="match status" value="1"/>
</dbReference>
<keyword evidence="1" id="KW-0620">Polyamine biosynthesis</keyword>
<dbReference type="PANTHER" id="PTHR43317:SF1">
    <property type="entry name" value="THERMOSPERMINE SYNTHASE ACAULIS5"/>
    <property type="match status" value="1"/>
</dbReference>
<organism evidence="3 4">
    <name type="scientific">Bradyrhizobium huanghuaihaiense</name>
    <dbReference type="NCBI Taxonomy" id="990078"/>
    <lineage>
        <taxon>Bacteria</taxon>
        <taxon>Pseudomonadati</taxon>
        <taxon>Pseudomonadota</taxon>
        <taxon>Alphaproteobacteria</taxon>
        <taxon>Hyphomicrobiales</taxon>
        <taxon>Nitrobacteraceae</taxon>
        <taxon>Bradyrhizobium</taxon>
    </lineage>
</organism>
<comment type="caution">
    <text evidence="3">The sequence shown here is derived from an EMBL/GenBank/DDBJ whole genome shotgun (WGS) entry which is preliminary data.</text>
</comment>
<feature type="transmembrane region" description="Helical" evidence="2">
    <location>
        <begin position="120"/>
        <end position="139"/>
    </location>
</feature>
<dbReference type="OrthoDB" id="9761985at2"/>
<dbReference type="GO" id="GO:0006596">
    <property type="term" value="P:polyamine biosynthetic process"/>
    <property type="evidence" value="ECO:0007669"/>
    <property type="project" value="UniProtKB-KW"/>
</dbReference>
<dbReference type="RefSeq" id="WP_018646292.1">
    <property type="nucleotide sequence ID" value="NZ_VLLA01000036.1"/>
</dbReference>
<dbReference type="PANTHER" id="PTHR43317">
    <property type="entry name" value="THERMOSPERMINE SYNTHASE ACAULIS5"/>
    <property type="match status" value="1"/>
</dbReference>
<feature type="transmembrane region" description="Helical" evidence="2">
    <location>
        <begin position="352"/>
        <end position="375"/>
    </location>
</feature>
<sequence>MSFDDQVNLRAISLRTVRFAPLVYPVALFLSALLLFAIQPMFAKMVLPRLGGAAAIWSVAMVFFQSALLVGYAYAHLLCRMLSPGLSALVHLGLLAIAATTLPIRIAYGFEAPPQEGLELWLLSLFAASIGLPFVALAATAPLLQNWFAASGHPHVANPYLLYAASNLGSFAALMTYPFIVEPLVTLHSQVHAWSVGYFLLVLLIATAAVMVATADKPAIRETTADTTAVSKIAERAMWTLLAAIPAGLVVAVTAAISVDLAAAPFLWVLPLSLYLLTFVAIFRDRAWVEHERVLRMVPFATVAVIVTASALARPYLSALLMMHLAAFFVLALACHGELYRRRPAPARLTEFYLWTSFGGMIGGIYAGLIAPHTFNGVAEYPILVLAVLLAMPGAFAGGPGRFLRHSSPGLVLAAAIVAMTWFRFRMPAGAVVPTEIALIVLAGGMLLLRRQPALFFGLAALAFAIAKLDPLLSPIEQDRSFFGVHRVVEDPAGRVRLLMHGTTAHGAERVRNNDGTRVRGRPEPTMYYYFGGPIGDAIAAARAAQGRLARVAAVGLGTGSLACHRRDGEAWTFFELDPHVARIASDPALFRFLSECGQHTRIVLGDARLTLSASPEHYDLIVLDAFSSDAIPVHLLTREAFAGYLSHLTAHGVIVVHISNQHMSLWGPTAAVGAAEGLVAFGKDEIPTNHGDDDTRTRTQVVVLARDVQDLGDLPAQPGWKRLDPNSRTAWTDDYANVLGAVIDRKFRR</sequence>
<keyword evidence="2" id="KW-1133">Transmembrane helix</keyword>
<feature type="transmembrane region" description="Helical" evidence="2">
    <location>
        <begin position="54"/>
        <end position="74"/>
    </location>
</feature>